<dbReference type="EMBL" id="VULZ01000009">
    <property type="protein sequence ID" value="MSS15244.1"/>
    <property type="molecule type" value="Genomic_DNA"/>
</dbReference>
<dbReference type="PRINTS" id="PR00035">
    <property type="entry name" value="HTHGNTR"/>
</dbReference>
<dbReference type="SUPFAM" id="SSF48008">
    <property type="entry name" value="GntR ligand-binding domain-like"/>
    <property type="match status" value="1"/>
</dbReference>
<evidence type="ECO:0000256" key="1">
    <source>
        <dbReference type="ARBA" id="ARBA00023015"/>
    </source>
</evidence>
<proteinExistence type="predicted"/>
<evidence type="ECO:0000256" key="3">
    <source>
        <dbReference type="ARBA" id="ARBA00023163"/>
    </source>
</evidence>
<evidence type="ECO:0000313" key="5">
    <source>
        <dbReference type="EMBL" id="MSS15244.1"/>
    </source>
</evidence>
<name>A0A6L5X954_9FIRM</name>
<sequence length="238" mass="27723">MGETQKTPHKKLYLQVYDDICKYIASNNLKPGDHLPTEMEMCQKLGVSRTILREAIKSLEITGVIRSRPGIGIIIQSFSTDRFFSCLIDSMYISGDDHLEDDVEQMRKVIELGFSAQAFDTLSQEDISKIESILNDMKHAAEVQIRSKSKIFGLSFAEADARFHQTIFSKIPNKLVLSIINFFWAYDRKFKIKQPSSRHLRITLDKHEKIYNALMEHDKKMFMEAMEYHYSYDYKEKS</sequence>
<gene>
    <name evidence="5" type="ORF">FYJ35_09390</name>
</gene>
<dbReference type="GO" id="GO:0003677">
    <property type="term" value="F:DNA binding"/>
    <property type="evidence" value="ECO:0007669"/>
    <property type="project" value="UniProtKB-KW"/>
</dbReference>
<dbReference type="SMART" id="SM00345">
    <property type="entry name" value="HTH_GNTR"/>
    <property type="match status" value="1"/>
</dbReference>
<dbReference type="GO" id="GO:0003700">
    <property type="term" value="F:DNA-binding transcription factor activity"/>
    <property type="evidence" value="ECO:0007669"/>
    <property type="project" value="InterPro"/>
</dbReference>
<reference evidence="5 6" key="1">
    <citation type="submission" date="2019-08" db="EMBL/GenBank/DDBJ databases">
        <title>In-depth cultivation of the pig gut microbiome towards novel bacterial diversity and tailored functional studies.</title>
        <authorList>
            <person name="Wylensek D."/>
            <person name="Hitch T.C.A."/>
            <person name="Clavel T."/>
        </authorList>
    </citation>
    <scope>NUCLEOTIDE SEQUENCE [LARGE SCALE GENOMIC DNA]</scope>
    <source>
        <strain evidence="5 6">Oil+RF-744-WCA-WT-11</strain>
    </source>
</reference>
<protein>
    <submittedName>
        <fullName evidence="5">FadR family transcriptional regulator</fullName>
    </submittedName>
</protein>
<dbReference type="AlphaFoldDB" id="A0A6L5X954"/>
<keyword evidence="6" id="KW-1185">Reference proteome</keyword>
<dbReference type="Proteomes" id="UP000481852">
    <property type="component" value="Unassembled WGS sequence"/>
</dbReference>
<comment type="caution">
    <text evidence="5">The sequence shown here is derived from an EMBL/GenBank/DDBJ whole genome shotgun (WGS) entry which is preliminary data.</text>
</comment>
<dbReference type="SUPFAM" id="SSF46785">
    <property type="entry name" value="Winged helix' DNA-binding domain"/>
    <property type="match status" value="1"/>
</dbReference>
<feature type="domain" description="HTH gntR-type" evidence="4">
    <location>
        <begin position="10"/>
        <end position="78"/>
    </location>
</feature>
<dbReference type="InterPro" id="IPR036390">
    <property type="entry name" value="WH_DNA-bd_sf"/>
</dbReference>
<keyword evidence="2" id="KW-0238">DNA-binding</keyword>
<dbReference type="Gene3D" id="1.10.10.10">
    <property type="entry name" value="Winged helix-like DNA-binding domain superfamily/Winged helix DNA-binding domain"/>
    <property type="match status" value="1"/>
</dbReference>
<dbReference type="RefSeq" id="WP_154525879.1">
    <property type="nucleotide sequence ID" value="NZ_VULZ01000009.1"/>
</dbReference>
<accession>A0A6L5X954</accession>
<dbReference type="Pfam" id="PF00392">
    <property type="entry name" value="GntR"/>
    <property type="match status" value="1"/>
</dbReference>
<evidence type="ECO:0000313" key="6">
    <source>
        <dbReference type="Proteomes" id="UP000481852"/>
    </source>
</evidence>
<dbReference type="Pfam" id="PF07729">
    <property type="entry name" value="FCD"/>
    <property type="match status" value="1"/>
</dbReference>
<dbReference type="InterPro" id="IPR011711">
    <property type="entry name" value="GntR_C"/>
</dbReference>
<keyword evidence="1" id="KW-0805">Transcription regulation</keyword>
<dbReference type="PROSITE" id="PS50949">
    <property type="entry name" value="HTH_GNTR"/>
    <property type="match status" value="1"/>
</dbReference>
<organism evidence="5 6">
    <name type="scientific">Porcincola intestinalis</name>
    <dbReference type="NCBI Taxonomy" id="2606632"/>
    <lineage>
        <taxon>Bacteria</taxon>
        <taxon>Bacillati</taxon>
        <taxon>Bacillota</taxon>
        <taxon>Clostridia</taxon>
        <taxon>Lachnospirales</taxon>
        <taxon>Lachnospiraceae</taxon>
        <taxon>Porcincola</taxon>
    </lineage>
</organism>
<dbReference type="Gene3D" id="1.20.120.530">
    <property type="entry name" value="GntR ligand-binding domain-like"/>
    <property type="match status" value="1"/>
</dbReference>
<dbReference type="CDD" id="cd07377">
    <property type="entry name" value="WHTH_GntR"/>
    <property type="match status" value="1"/>
</dbReference>
<dbReference type="InterPro" id="IPR036388">
    <property type="entry name" value="WH-like_DNA-bd_sf"/>
</dbReference>
<dbReference type="SMART" id="SM00895">
    <property type="entry name" value="FCD"/>
    <property type="match status" value="1"/>
</dbReference>
<dbReference type="PANTHER" id="PTHR43537">
    <property type="entry name" value="TRANSCRIPTIONAL REGULATOR, GNTR FAMILY"/>
    <property type="match status" value="1"/>
</dbReference>
<evidence type="ECO:0000256" key="2">
    <source>
        <dbReference type="ARBA" id="ARBA00023125"/>
    </source>
</evidence>
<evidence type="ECO:0000259" key="4">
    <source>
        <dbReference type="PROSITE" id="PS50949"/>
    </source>
</evidence>
<dbReference type="InterPro" id="IPR000524">
    <property type="entry name" value="Tscrpt_reg_HTH_GntR"/>
</dbReference>
<dbReference type="PANTHER" id="PTHR43537:SF43">
    <property type="entry name" value="GNTR-FAMILY TRANSCRIPTIONAL REGULATOR"/>
    <property type="match status" value="1"/>
</dbReference>
<dbReference type="InterPro" id="IPR008920">
    <property type="entry name" value="TF_FadR/GntR_C"/>
</dbReference>
<keyword evidence="3" id="KW-0804">Transcription</keyword>